<dbReference type="AlphaFoldDB" id="A0A0A9ARG6"/>
<accession>A0A0A9ARG6</accession>
<sequence>MLRLLLSSWEIMRYVSSTLTNHHGLVNCGGWEHLKLTKFPTFLFK</sequence>
<protein>
    <submittedName>
        <fullName evidence="1">Uncharacterized protein</fullName>
    </submittedName>
</protein>
<reference evidence="1" key="2">
    <citation type="journal article" date="2015" name="Data Brief">
        <title>Shoot transcriptome of the giant reed, Arundo donax.</title>
        <authorList>
            <person name="Barrero R.A."/>
            <person name="Guerrero F.D."/>
            <person name="Moolhuijzen P."/>
            <person name="Goolsby J.A."/>
            <person name="Tidwell J."/>
            <person name="Bellgard S.E."/>
            <person name="Bellgard M.I."/>
        </authorList>
    </citation>
    <scope>NUCLEOTIDE SEQUENCE</scope>
    <source>
        <tissue evidence="1">Shoot tissue taken approximately 20 cm above the soil surface</tissue>
    </source>
</reference>
<reference evidence="1" key="1">
    <citation type="submission" date="2014-09" db="EMBL/GenBank/DDBJ databases">
        <authorList>
            <person name="Magalhaes I.L.F."/>
            <person name="Oliveira U."/>
            <person name="Santos F.R."/>
            <person name="Vidigal T.H.D.A."/>
            <person name="Brescovit A.D."/>
            <person name="Santos A.J."/>
        </authorList>
    </citation>
    <scope>NUCLEOTIDE SEQUENCE</scope>
    <source>
        <tissue evidence="1">Shoot tissue taken approximately 20 cm above the soil surface</tissue>
    </source>
</reference>
<evidence type="ECO:0000313" key="1">
    <source>
        <dbReference type="EMBL" id="JAD52463.1"/>
    </source>
</evidence>
<dbReference type="EMBL" id="GBRH01245432">
    <property type="protein sequence ID" value="JAD52463.1"/>
    <property type="molecule type" value="Transcribed_RNA"/>
</dbReference>
<proteinExistence type="predicted"/>
<organism evidence="1">
    <name type="scientific">Arundo donax</name>
    <name type="common">Giant reed</name>
    <name type="synonym">Donax arundinaceus</name>
    <dbReference type="NCBI Taxonomy" id="35708"/>
    <lineage>
        <taxon>Eukaryota</taxon>
        <taxon>Viridiplantae</taxon>
        <taxon>Streptophyta</taxon>
        <taxon>Embryophyta</taxon>
        <taxon>Tracheophyta</taxon>
        <taxon>Spermatophyta</taxon>
        <taxon>Magnoliopsida</taxon>
        <taxon>Liliopsida</taxon>
        <taxon>Poales</taxon>
        <taxon>Poaceae</taxon>
        <taxon>PACMAD clade</taxon>
        <taxon>Arundinoideae</taxon>
        <taxon>Arundineae</taxon>
        <taxon>Arundo</taxon>
    </lineage>
</organism>
<name>A0A0A9ARG6_ARUDO</name>